<dbReference type="EMBL" id="KZ819605">
    <property type="protein sequence ID" value="PWN32941.1"/>
    <property type="molecule type" value="Genomic_DNA"/>
</dbReference>
<evidence type="ECO:0000313" key="2">
    <source>
        <dbReference type="EMBL" id="PWN32941.1"/>
    </source>
</evidence>
<dbReference type="AlphaFoldDB" id="A0A316V901"/>
<protein>
    <submittedName>
        <fullName evidence="2">Uncharacterized protein</fullName>
    </submittedName>
</protein>
<gene>
    <name evidence="2" type="ORF">FA14DRAFT_185760</name>
</gene>
<feature type="compositionally biased region" description="Basic and acidic residues" evidence="1">
    <location>
        <begin position="1"/>
        <end position="11"/>
    </location>
</feature>
<feature type="compositionally biased region" description="Basic and acidic residues" evidence="1">
    <location>
        <begin position="20"/>
        <end position="29"/>
    </location>
</feature>
<organism evidence="2 3">
    <name type="scientific">Meira miltonrushii</name>
    <dbReference type="NCBI Taxonomy" id="1280837"/>
    <lineage>
        <taxon>Eukaryota</taxon>
        <taxon>Fungi</taxon>
        <taxon>Dikarya</taxon>
        <taxon>Basidiomycota</taxon>
        <taxon>Ustilaginomycotina</taxon>
        <taxon>Exobasidiomycetes</taxon>
        <taxon>Exobasidiales</taxon>
        <taxon>Brachybasidiaceae</taxon>
        <taxon>Meira</taxon>
    </lineage>
</organism>
<dbReference type="InParanoid" id="A0A316V901"/>
<name>A0A316V901_9BASI</name>
<accession>A0A316V901</accession>
<dbReference type="Proteomes" id="UP000245771">
    <property type="component" value="Unassembled WGS sequence"/>
</dbReference>
<keyword evidence="3" id="KW-1185">Reference proteome</keyword>
<dbReference type="GeneID" id="37023258"/>
<feature type="region of interest" description="Disordered" evidence="1">
    <location>
        <begin position="110"/>
        <end position="143"/>
    </location>
</feature>
<feature type="region of interest" description="Disordered" evidence="1">
    <location>
        <begin position="1"/>
        <end position="81"/>
    </location>
</feature>
<evidence type="ECO:0000313" key="3">
    <source>
        <dbReference type="Proteomes" id="UP000245771"/>
    </source>
</evidence>
<feature type="compositionally biased region" description="Polar residues" evidence="1">
    <location>
        <begin position="38"/>
        <end position="54"/>
    </location>
</feature>
<evidence type="ECO:0000256" key="1">
    <source>
        <dbReference type="SAM" id="MobiDB-lite"/>
    </source>
</evidence>
<dbReference type="RefSeq" id="XP_025353243.1">
    <property type="nucleotide sequence ID" value="XM_025501477.1"/>
</dbReference>
<proteinExistence type="predicted"/>
<sequence>MQRIYGVHDSENTAIGTSENVKKKPRLDFDLNEPYVEGNSSVSETAKNATTDSPTVGHGQEKTNQAKDTLASPSVSKAEGKTYIYRPRKPVDQLSQNKMAIESRRKLARIREGKAKVTMSEHLEKQKQRMKPRLEKDKRDTERFGFSVRPRNVRDRYLREKIRLGIATEDEHNFVKIQKQKASSYPSQKRRRENLKLIGARIRAGNATEEDKEILNRHNRIRRESYQRRKNSKAD</sequence>
<reference evidence="2 3" key="1">
    <citation type="journal article" date="2018" name="Mol. Biol. Evol.">
        <title>Broad Genomic Sampling Reveals a Smut Pathogenic Ancestry of the Fungal Clade Ustilaginomycotina.</title>
        <authorList>
            <person name="Kijpornyongpan T."/>
            <person name="Mondo S.J."/>
            <person name="Barry K."/>
            <person name="Sandor L."/>
            <person name="Lee J."/>
            <person name="Lipzen A."/>
            <person name="Pangilinan J."/>
            <person name="LaButti K."/>
            <person name="Hainaut M."/>
            <person name="Henrissat B."/>
            <person name="Grigoriev I.V."/>
            <person name="Spatafora J.W."/>
            <person name="Aime M.C."/>
        </authorList>
    </citation>
    <scope>NUCLEOTIDE SEQUENCE [LARGE SCALE GENOMIC DNA]</scope>
    <source>
        <strain evidence="2 3">MCA 3882</strain>
    </source>
</reference>
<feature type="compositionally biased region" description="Polar residues" evidence="1">
    <location>
        <begin position="66"/>
        <end position="75"/>
    </location>
</feature>